<dbReference type="InterPro" id="IPR051784">
    <property type="entry name" value="Nod_factor_ABC_transporter"/>
</dbReference>
<organism evidence="8 9">
    <name type="scientific">Lachnotalea glycerini</name>
    <dbReference type="NCBI Taxonomy" id="1763509"/>
    <lineage>
        <taxon>Bacteria</taxon>
        <taxon>Bacillati</taxon>
        <taxon>Bacillota</taxon>
        <taxon>Clostridia</taxon>
        <taxon>Lachnospirales</taxon>
        <taxon>Lachnospiraceae</taxon>
        <taxon>Lachnotalea</taxon>
    </lineage>
</organism>
<evidence type="ECO:0000256" key="5">
    <source>
        <dbReference type="SAM" id="Phobius"/>
    </source>
</evidence>
<dbReference type="RefSeq" id="WP_094376491.1">
    <property type="nucleotide sequence ID" value="NZ_NOKA02000029.1"/>
</dbReference>
<reference evidence="7 10" key="2">
    <citation type="submission" date="2018-05" db="EMBL/GenBank/DDBJ databases">
        <title>Genomic Encyclopedia of Type Strains, Phase IV (KMG-IV): sequencing the most valuable type-strain genomes for metagenomic binning, comparative biology and taxonomic classification.</title>
        <authorList>
            <person name="Goeker M."/>
        </authorList>
    </citation>
    <scope>NUCLEOTIDE SEQUENCE [LARGE SCALE GENOMIC DNA]</scope>
    <source>
        <strain evidence="7 10">DSM 28816</strain>
    </source>
</reference>
<evidence type="ECO:0000256" key="4">
    <source>
        <dbReference type="ARBA" id="ARBA00023136"/>
    </source>
</evidence>
<dbReference type="PANTHER" id="PTHR43229:SF2">
    <property type="entry name" value="NODULATION PROTEIN J"/>
    <property type="match status" value="1"/>
</dbReference>
<feature type="transmembrane region" description="Helical" evidence="5">
    <location>
        <begin position="21"/>
        <end position="41"/>
    </location>
</feature>
<protein>
    <submittedName>
        <fullName evidence="8">ABC transporter permease</fullName>
    </submittedName>
    <submittedName>
        <fullName evidence="7">ABC-2 family transporter</fullName>
    </submittedName>
</protein>
<dbReference type="Pfam" id="PF01061">
    <property type="entry name" value="ABC2_membrane"/>
    <property type="match status" value="1"/>
</dbReference>
<evidence type="ECO:0000313" key="9">
    <source>
        <dbReference type="Proteomes" id="UP000216411"/>
    </source>
</evidence>
<evidence type="ECO:0000313" key="7">
    <source>
        <dbReference type="EMBL" id="PXV86015.1"/>
    </source>
</evidence>
<dbReference type="EMBL" id="NOKA02000029">
    <property type="protein sequence ID" value="RDY30735.1"/>
    <property type="molecule type" value="Genomic_DNA"/>
</dbReference>
<accession>A0A255IRA4</accession>
<dbReference type="InterPro" id="IPR013525">
    <property type="entry name" value="ABC2_TM"/>
</dbReference>
<name>A0A255IRA4_9FIRM</name>
<dbReference type="Proteomes" id="UP000247523">
    <property type="component" value="Unassembled WGS sequence"/>
</dbReference>
<comment type="subcellular location">
    <subcellularLocation>
        <location evidence="1">Membrane</location>
        <topology evidence="1">Multi-pass membrane protein</topology>
    </subcellularLocation>
</comment>
<comment type="caution">
    <text evidence="8">The sequence shown here is derived from an EMBL/GenBank/DDBJ whole genome shotgun (WGS) entry which is preliminary data.</text>
</comment>
<dbReference type="GO" id="GO:0016020">
    <property type="term" value="C:membrane"/>
    <property type="evidence" value="ECO:0007669"/>
    <property type="project" value="UniProtKB-SubCell"/>
</dbReference>
<feature type="transmembrane region" description="Helical" evidence="5">
    <location>
        <begin position="189"/>
        <end position="208"/>
    </location>
</feature>
<keyword evidence="4 5" id="KW-0472">Membrane</keyword>
<dbReference type="Proteomes" id="UP000216411">
    <property type="component" value="Unassembled WGS sequence"/>
</dbReference>
<keyword evidence="9" id="KW-1185">Reference proteome</keyword>
<dbReference type="OrthoDB" id="162334at2"/>
<dbReference type="EMBL" id="QICS01000014">
    <property type="protein sequence ID" value="PXV86015.1"/>
    <property type="molecule type" value="Genomic_DNA"/>
</dbReference>
<reference evidence="8" key="3">
    <citation type="submission" date="2018-07" db="EMBL/GenBank/DDBJ databases">
        <authorList>
            <person name="Quirk P.G."/>
            <person name="Krulwich T.A."/>
        </authorList>
    </citation>
    <scope>NUCLEOTIDE SEQUENCE</scope>
    <source>
        <strain evidence="8">CCRI-19302</strain>
    </source>
</reference>
<evidence type="ECO:0000256" key="2">
    <source>
        <dbReference type="ARBA" id="ARBA00022692"/>
    </source>
</evidence>
<dbReference type="GO" id="GO:0140359">
    <property type="term" value="F:ABC-type transporter activity"/>
    <property type="evidence" value="ECO:0007669"/>
    <property type="project" value="InterPro"/>
</dbReference>
<keyword evidence="2 5" id="KW-0812">Transmembrane</keyword>
<feature type="domain" description="ABC-2 type transporter transmembrane" evidence="6">
    <location>
        <begin position="5"/>
        <end position="234"/>
    </location>
</feature>
<proteinExistence type="predicted"/>
<gene>
    <name evidence="7" type="ORF">C8E03_11494</name>
    <name evidence="8" type="ORF">CG710_013060</name>
</gene>
<evidence type="ECO:0000313" key="10">
    <source>
        <dbReference type="Proteomes" id="UP000247523"/>
    </source>
</evidence>
<feature type="transmembrane region" description="Helical" evidence="5">
    <location>
        <begin position="158"/>
        <end position="182"/>
    </location>
</feature>
<sequence>MRATGYLIKRNILLYIRDRTAVFFSLLSMVIVIGLMMLFLGNMNRDNIVDLLNHYGGVRDKKLDLQNATNLIQAWTIGGLLVVNSLTVSLTMIGLMVEDEAKNRIASFYVAPMNRSIIAIGYVTAAMIMAGFMCILTLLIAQSYLYITGSFVFTIGQIGRILCLIVANVFVYSSILFLAALFVRSVSAWSALGTIMGTLVGFIGAIYLPMGMLPKAVQNVLKCLPVLHGTSLMQRVCTKFVLEKTFFGLPKEVSSEYQLYMGITVEYKEKFFSTGFQIAYLLLCGIIALSISSILLKKRTLKER</sequence>
<dbReference type="AlphaFoldDB" id="A0A255IRA4"/>
<evidence type="ECO:0000256" key="3">
    <source>
        <dbReference type="ARBA" id="ARBA00022989"/>
    </source>
</evidence>
<evidence type="ECO:0000313" key="8">
    <source>
        <dbReference type="EMBL" id="RDY30735.1"/>
    </source>
</evidence>
<feature type="transmembrane region" description="Helical" evidence="5">
    <location>
        <begin position="117"/>
        <end position="146"/>
    </location>
</feature>
<evidence type="ECO:0000256" key="1">
    <source>
        <dbReference type="ARBA" id="ARBA00004141"/>
    </source>
</evidence>
<feature type="transmembrane region" description="Helical" evidence="5">
    <location>
        <begin position="72"/>
        <end position="97"/>
    </location>
</feature>
<evidence type="ECO:0000259" key="6">
    <source>
        <dbReference type="Pfam" id="PF01061"/>
    </source>
</evidence>
<dbReference type="PANTHER" id="PTHR43229">
    <property type="entry name" value="NODULATION PROTEIN J"/>
    <property type="match status" value="1"/>
</dbReference>
<keyword evidence="3 5" id="KW-1133">Transmembrane helix</keyword>
<reference evidence="8 9" key="1">
    <citation type="journal article" date="2017" name="Genome Announc.">
        <title>Draft Genome Sequence of a Sporulating and Motile Strain of Lachnotalea glycerini Isolated from Water in Quebec City, Canada.</title>
        <authorList>
            <person name="Maheux A.F."/>
            <person name="Boudreau D.K."/>
            <person name="Berube E."/>
            <person name="Boissinot M."/>
            <person name="Raymond F."/>
            <person name="Brodeur S."/>
            <person name="Corbeil J."/>
            <person name="Isabel S."/>
            <person name="Omar R.F."/>
            <person name="Bergeron M.G."/>
        </authorList>
    </citation>
    <scope>NUCLEOTIDE SEQUENCE [LARGE SCALE GENOMIC DNA]</scope>
    <source>
        <strain evidence="8 9">CCRI-19302</strain>
    </source>
</reference>
<feature type="transmembrane region" description="Helical" evidence="5">
    <location>
        <begin position="278"/>
        <end position="296"/>
    </location>
</feature>